<evidence type="ECO:0000313" key="1">
    <source>
        <dbReference type="EMBL" id="CDG38560.1"/>
    </source>
</evidence>
<dbReference type="EMBL" id="CBLX010000003">
    <property type="protein sequence ID" value="CDG38560.1"/>
    <property type="molecule type" value="Genomic_DNA"/>
</dbReference>
<accession>A0A060QCD1</accession>
<protein>
    <submittedName>
        <fullName evidence="1">Uncharacterized protein</fullName>
    </submittedName>
</protein>
<dbReference type="Proteomes" id="UP000027583">
    <property type="component" value="Unassembled WGS sequence"/>
</dbReference>
<proteinExistence type="predicted"/>
<reference evidence="1 2" key="2">
    <citation type="journal article" date="2014" name="PLoS ONE">
        <title>Evolution of mitochondria reconstructed from the energy metabolism of living bacteria.</title>
        <authorList>
            <person name="Degli Esposti M."/>
            <person name="Chouaia B."/>
            <person name="Comandatore F."/>
            <person name="Crotti E."/>
            <person name="Sassera D."/>
            <person name="Lievens P.M."/>
            <person name="Daffonchio D."/>
            <person name="Bandi C."/>
        </authorList>
    </citation>
    <scope>NUCLEOTIDE SEQUENCE [LARGE SCALE GENOMIC DNA]</scope>
    <source>
        <strain evidence="1 2">SF2.1</strain>
    </source>
</reference>
<name>A0A060QCD1_9PROT</name>
<reference evidence="1 2" key="1">
    <citation type="journal article" date="2014" name="Genome Biol. Evol.">
        <title>Acetic acid bacteria genomes reveal functional traits for adaptation to life in insect guts.</title>
        <authorList>
            <person name="Chouaia B."/>
            <person name="Gaiarsa S."/>
            <person name="Crotti E."/>
            <person name="Comandatore F."/>
            <person name="Degli Esposti M."/>
            <person name="Ricci I."/>
            <person name="Alma A."/>
            <person name="Favia G."/>
            <person name="Bandi C."/>
            <person name="Daffonchio D."/>
        </authorList>
    </citation>
    <scope>NUCLEOTIDE SEQUENCE [LARGE SCALE GENOMIC DNA]</scope>
    <source>
        <strain evidence="1 2">SF2.1</strain>
    </source>
</reference>
<organism evidence="1 2">
    <name type="scientific">Asaia bogorensis</name>
    <dbReference type="NCBI Taxonomy" id="91915"/>
    <lineage>
        <taxon>Bacteria</taxon>
        <taxon>Pseudomonadati</taxon>
        <taxon>Pseudomonadota</taxon>
        <taxon>Alphaproteobacteria</taxon>
        <taxon>Acetobacterales</taxon>
        <taxon>Acetobacteraceae</taxon>
        <taxon>Asaia</taxon>
    </lineage>
</organism>
<gene>
    <name evidence="1" type="ORF">ASAP_0515</name>
</gene>
<evidence type="ECO:0000313" key="2">
    <source>
        <dbReference type="Proteomes" id="UP000027583"/>
    </source>
</evidence>
<comment type="caution">
    <text evidence="1">The sequence shown here is derived from an EMBL/GenBank/DDBJ whole genome shotgun (WGS) entry which is preliminary data.</text>
</comment>
<sequence length="48" mass="5110">MTEGRKLNSVQGMTNFHGSYLSATCSFRLGWSLAVGISSDSIGSAVWV</sequence>
<dbReference type="AlphaFoldDB" id="A0A060QCD1"/>